<evidence type="ECO:0000256" key="6">
    <source>
        <dbReference type="ARBA" id="ARBA00022918"/>
    </source>
</evidence>
<dbReference type="GO" id="GO:0016787">
    <property type="term" value="F:hydrolase activity"/>
    <property type="evidence" value="ECO:0007669"/>
    <property type="project" value="UniProtKB-KW"/>
</dbReference>
<dbReference type="CDD" id="cd09274">
    <property type="entry name" value="RNase_HI_RT_Ty3"/>
    <property type="match status" value="1"/>
</dbReference>
<dbReference type="SUPFAM" id="SSF56672">
    <property type="entry name" value="DNA/RNA polymerases"/>
    <property type="match status" value="1"/>
</dbReference>
<keyword evidence="9" id="KW-1185">Reference proteome</keyword>
<evidence type="ECO:0000256" key="1">
    <source>
        <dbReference type="ARBA" id="ARBA00022679"/>
    </source>
</evidence>
<dbReference type="EMBL" id="BSXT01000241">
    <property type="protein sequence ID" value="GMF21930.1"/>
    <property type="molecule type" value="Genomic_DNA"/>
</dbReference>
<evidence type="ECO:0000256" key="2">
    <source>
        <dbReference type="ARBA" id="ARBA00022695"/>
    </source>
</evidence>
<dbReference type="InterPro" id="IPR012337">
    <property type="entry name" value="RNaseH-like_sf"/>
</dbReference>
<dbReference type="OrthoDB" id="95964at2759"/>
<evidence type="ECO:0000259" key="7">
    <source>
        <dbReference type="PROSITE" id="PS50994"/>
    </source>
</evidence>
<keyword evidence="2" id="KW-0548">Nucleotidyltransferase</keyword>
<keyword evidence="4" id="KW-0255">Endonuclease</keyword>
<dbReference type="Pfam" id="PF17917">
    <property type="entry name" value="RT_RNaseH"/>
    <property type="match status" value="1"/>
</dbReference>
<evidence type="ECO:0000313" key="8">
    <source>
        <dbReference type="EMBL" id="GMF21930.1"/>
    </source>
</evidence>
<dbReference type="Proteomes" id="UP001165121">
    <property type="component" value="Unassembled WGS sequence"/>
</dbReference>
<dbReference type="Gene3D" id="3.30.70.270">
    <property type="match status" value="1"/>
</dbReference>
<dbReference type="PANTHER" id="PTHR37984">
    <property type="entry name" value="PROTEIN CBG26694"/>
    <property type="match status" value="1"/>
</dbReference>
<dbReference type="Gene3D" id="3.30.420.10">
    <property type="entry name" value="Ribonuclease H-like superfamily/Ribonuclease H"/>
    <property type="match status" value="1"/>
</dbReference>
<dbReference type="GO" id="GO:0015074">
    <property type="term" value="P:DNA integration"/>
    <property type="evidence" value="ECO:0007669"/>
    <property type="project" value="InterPro"/>
</dbReference>
<evidence type="ECO:0000256" key="3">
    <source>
        <dbReference type="ARBA" id="ARBA00022722"/>
    </source>
</evidence>
<keyword evidence="1" id="KW-0808">Transferase</keyword>
<dbReference type="InterPro" id="IPR043502">
    <property type="entry name" value="DNA/RNA_pol_sf"/>
</dbReference>
<dbReference type="SUPFAM" id="SSF53098">
    <property type="entry name" value="Ribonuclease H-like"/>
    <property type="match status" value="1"/>
</dbReference>
<organism evidence="8 9">
    <name type="scientific">Phytophthora fragariaefolia</name>
    <dbReference type="NCBI Taxonomy" id="1490495"/>
    <lineage>
        <taxon>Eukaryota</taxon>
        <taxon>Sar</taxon>
        <taxon>Stramenopiles</taxon>
        <taxon>Oomycota</taxon>
        <taxon>Peronosporomycetes</taxon>
        <taxon>Peronosporales</taxon>
        <taxon>Peronosporaceae</taxon>
        <taxon>Phytophthora</taxon>
    </lineage>
</organism>
<sequence length="531" mass="60289">MKDAPFVWTEDCESAFRQLKRALTKPPILIYHDGQKRFKLYIDSSHDAVGACLMQDVNGRDRVVAYASKLLTGSQKNWISKQDGVSEIECWGVVWATRKFRCYLDKREFDLHTDHQALTWVFSPGNRTTNAKPARWAMELSSLPFKIHHKPSTTMGHVDGLSRLPSDTVAAIMMHWGVPRRRCSAYGSVSKVYCCQDEVATDVTNTFSCLWTTSRGGLRLAVTFVKVMVNGVVAGHGVPSRLLSDNGRNFTSEIATASYQTLGMKKLFGSAYHPKTHGLVERFNGTLMRMLKMHVSEARTDWGLYLSSVLFAYRTSYHEALGDTPFFSLYGWDLVLPLDVAFLNLGKKWESNEVAQYRRELHRSLRDSLKLVERQLLKAQARHERRLASQVEVSYDIGDPVWEVNVNRLKTYRERWAHPFMDEVPCGIVADGETMEDGTLEEADLPNSIFSERLSVGRGDSTFTGVDAPLLEVVAKRVANRGIEYLALATSYETFSLPREVLMSEYGVLVTDFEAAEIMKRWLPELRRSSR</sequence>
<name>A0A9W6TXH1_9STRA</name>
<dbReference type="InterPro" id="IPR043128">
    <property type="entry name" value="Rev_trsase/Diguanyl_cyclase"/>
</dbReference>
<proteinExistence type="predicted"/>
<dbReference type="GO" id="GO:0004519">
    <property type="term" value="F:endonuclease activity"/>
    <property type="evidence" value="ECO:0007669"/>
    <property type="project" value="UniProtKB-KW"/>
</dbReference>
<dbReference type="Gene3D" id="3.10.20.370">
    <property type="match status" value="1"/>
</dbReference>
<keyword evidence="5" id="KW-0378">Hydrolase</keyword>
<keyword evidence="3" id="KW-0540">Nuclease</keyword>
<dbReference type="InterPro" id="IPR050951">
    <property type="entry name" value="Retrovirus_Pol_polyprotein"/>
</dbReference>
<comment type="caution">
    <text evidence="8">The sequence shown here is derived from an EMBL/GenBank/DDBJ whole genome shotgun (WGS) entry which is preliminary data.</text>
</comment>
<dbReference type="FunFam" id="3.10.20.370:FF:000001">
    <property type="entry name" value="Retrovirus-related Pol polyprotein from transposon 17.6-like protein"/>
    <property type="match status" value="1"/>
</dbReference>
<evidence type="ECO:0000256" key="5">
    <source>
        <dbReference type="ARBA" id="ARBA00022801"/>
    </source>
</evidence>
<dbReference type="InterPro" id="IPR041373">
    <property type="entry name" value="RT_RNaseH"/>
</dbReference>
<feature type="domain" description="Integrase catalytic" evidence="7">
    <location>
        <begin position="161"/>
        <end position="333"/>
    </location>
</feature>
<dbReference type="GO" id="GO:0003964">
    <property type="term" value="F:RNA-directed DNA polymerase activity"/>
    <property type="evidence" value="ECO:0007669"/>
    <property type="project" value="UniProtKB-KW"/>
</dbReference>
<dbReference type="InterPro" id="IPR001584">
    <property type="entry name" value="Integrase_cat-core"/>
</dbReference>
<dbReference type="PROSITE" id="PS50994">
    <property type="entry name" value="INTEGRASE"/>
    <property type="match status" value="1"/>
</dbReference>
<accession>A0A9W6TXH1</accession>
<gene>
    <name evidence="8" type="ORF">Pfra01_000307100</name>
</gene>
<protein>
    <submittedName>
        <fullName evidence="8">Unnamed protein product</fullName>
    </submittedName>
</protein>
<dbReference type="InterPro" id="IPR036397">
    <property type="entry name" value="RNaseH_sf"/>
</dbReference>
<reference evidence="8" key="1">
    <citation type="submission" date="2023-04" db="EMBL/GenBank/DDBJ databases">
        <title>Phytophthora fragariaefolia NBRC 109709.</title>
        <authorList>
            <person name="Ichikawa N."/>
            <person name="Sato H."/>
            <person name="Tonouchi N."/>
        </authorList>
    </citation>
    <scope>NUCLEOTIDE SEQUENCE</scope>
    <source>
        <strain evidence="8">NBRC 109709</strain>
    </source>
</reference>
<evidence type="ECO:0000313" key="9">
    <source>
        <dbReference type="Proteomes" id="UP001165121"/>
    </source>
</evidence>
<dbReference type="AlphaFoldDB" id="A0A9W6TXH1"/>
<dbReference type="PANTHER" id="PTHR37984:SF5">
    <property type="entry name" value="PROTEIN NYNRIN-LIKE"/>
    <property type="match status" value="1"/>
</dbReference>
<evidence type="ECO:0000256" key="4">
    <source>
        <dbReference type="ARBA" id="ARBA00022759"/>
    </source>
</evidence>
<dbReference type="GO" id="GO:0003676">
    <property type="term" value="F:nucleic acid binding"/>
    <property type="evidence" value="ECO:0007669"/>
    <property type="project" value="InterPro"/>
</dbReference>
<keyword evidence="6" id="KW-0695">RNA-directed DNA polymerase</keyword>